<feature type="domain" description="SEC7" evidence="4">
    <location>
        <begin position="253"/>
        <end position="427"/>
    </location>
</feature>
<dbReference type="GO" id="GO:0005085">
    <property type="term" value="F:guanyl-nucleotide exchange factor activity"/>
    <property type="evidence" value="ECO:0007669"/>
    <property type="project" value="InterPro"/>
</dbReference>
<dbReference type="SUPFAM" id="SSF48425">
    <property type="entry name" value="Sec7 domain"/>
    <property type="match status" value="1"/>
</dbReference>
<feature type="compositionally biased region" description="Polar residues" evidence="2">
    <location>
        <begin position="11"/>
        <end position="27"/>
    </location>
</feature>
<feature type="domain" description="PH" evidence="3">
    <location>
        <begin position="556"/>
        <end position="680"/>
    </location>
</feature>
<dbReference type="Pfam" id="PF00169">
    <property type="entry name" value="PH"/>
    <property type="match status" value="1"/>
</dbReference>
<proteinExistence type="predicted"/>
<dbReference type="VEuPathDB" id="FungiDB:RhiirFUN_003159"/>
<evidence type="ECO:0000313" key="5">
    <source>
        <dbReference type="EMBL" id="PKY40072.1"/>
    </source>
</evidence>
<comment type="caution">
    <text evidence="5">The sequence shown here is derived from an EMBL/GenBank/DDBJ whole genome shotgun (WGS) entry which is preliminary data.</text>
</comment>
<evidence type="ECO:0000256" key="1">
    <source>
        <dbReference type="SAM" id="Coils"/>
    </source>
</evidence>
<feature type="region of interest" description="Disordered" evidence="2">
    <location>
        <begin position="1"/>
        <end position="27"/>
    </location>
</feature>
<feature type="compositionally biased region" description="Acidic residues" evidence="2">
    <location>
        <begin position="965"/>
        <end position="982"/>
    </location>
</feature>
<evidence type="ECO:0000256" key="2">
    <source>
        <dbReference type="SAM" id="MobiDB-lite"/>
    </source>
</evidence>
<dbReference type="InterPro" id="IPR000904">
    <property type="entry name" value="Sec7_dom"/>
</dbReference>
<gene>
    <name evidence="5" type="ORF">RhiirA4_352549</name>
</gene>
<evidence type="ECO:0000313" key="6">
    <source>
        <dbReference type="Proteomes" id="UP000234323"/>
    </source>
</evidence>
<sequence length="982" mass="111531">MVSVNDRKQLNKYNDLSMKSSIISQIPPNDNLAKITASFEEIVQPPPYDNKLQSSKSKKTPSSSTSTSPTIISTPESDPATKITRTTTTTTVTTVTTTTISAKNSPGQGPLYLDFGDFSISPIEPDKLGSSGEDGKNKHLSSSPQKTPLVSLDNNINVNDPSSITIVSSKTSTDPVKIQQVEELSPTSTTSSSNTLSSESQRPFPPPRLGLKGYQKSHLENSEPFSPRRQHYLKRIESAPVMPNLSSDVYDSDMLLSTKSMYNLNQLDQKNTVPLENKLSTETPKQYLERMQFTLSKSKLPSMLAKKSDSFHQAVLKEYMNAFDFEKDPIDIALRKFLMECHLPKETQQIDRVMEAFAKRYNESNPDLYASSDTPYVLAFSLLMLHTDAFNKSVKRKMTKEEFVKNTRIDGVSSEILEILYDNITFAQFIYADDDIDVNGQTILESPADHKQLRIFSSAKERRKSMRIKNDPYTVIQTKIPTEFKPAIRHLIPIENPYLYMGTLPSLDTGNLHRAFASAPSVRVTGVQTRRNGETLNPTNTSIQPLDEEDGTFVLKITKGGKLGRKVDMVEGKKKSGFVRSWRQYGVILSGSQLMFFKDEVWFNTQMAEIYDSKKSKKPPILRPDVILMTAESVAVYDKTYTKYPHVFRLVCPKGHQYLFQAESEDEMNDWITKINYAATFKTIGLKIRNINVRSIKEKRNPQNLLFNNKLGDHNSNEANGRANVLRSKLDELQSKISALTSQLQLDVRFRNNLFLMIPYKNTTRDRIIQVAHVVAQKLKHTCLELSRLVCYHEILEKELCATVMDDDNYWQNRRSMYRLGESSMEFEPFGKDIVETTLRFTEKPETDNDKKEKHTTMTLLPMSSTSSLSTMPCLTPSSSITDSTPPRSPDNERTFSISQTEVELEIKPSDEDNRSIFRDDSSSIISLDFEDAQESFEEFNSETNEKEHEKLQTSVPTVVINHEYDDDDDDDDDVFVDAEDW</sequence>
<feature type="coiled-coil region" evidence="1">
    <location>
        <begin position="716"/>
        <end position="743"/>
    </location>
</feature>
<feature type="compositionally biased region" description="Low complexity" evidence="2">
    <location>
        <begin position="857"/>
        <end position="886"/>
    </location>
</feature>
<dbReference type="Proteomes" id="UP000234323">
    <property type="component" value="Unassembled WGS sequence"/>
</dbReference>
<evidence type="ECO:0008006" key="7">
    <source>
        <dbReference type="Google" id="ProtNLM"/>
    </source>
</evidence>
<feature type="region of interest" description="Disordered" evidence="2">
    <location>
        <begin position="45"/>
        <end position="86"/>
    </location>
</feature>
<keyword evidence="6" id="KW-1185">Reference proteome</keyword>
<dbReference type="SUPFAM" id="SSF50729">
    <property type="entry name" value="PH domain-like"/>
    <property type="match status" value="1"/>
</dbReference>
<protein>
    <recommendedName>
        <fullName evidence="7">Syt1p</fullName>
    </recommendedName>
</protein>
<dbReference type="InterPro" id="IPR023394">
    <property type="entry name" value="Sec7_C_sf"/>
</dbReference>
<feature type="compositionally biased region" description="Low complexity" evidence="2">
    <location>
        <begin position="182"/>
        <end position="200"/>
    </location>
</feature>
<dbReference type="PANTHER" id="PTHR10663:SF405">
    <property type="entry name" value="ARF GUANINE NUCLEOTIDE EXCHANGE FACTOR SYT1"/>
    <property type="match status" value="1"/>
</dbReference>
<dbReference type="VEuPathDB" id="FungiDB:RhiirA1_438267"/>
<dbReference type="SMART" id="SM00222">
    <property type="entry name" value="Sec7"/>
    <property type="match status" value="1"/>
</dbReference>
<dbReference type="InterPro" id="IPR035999">
    <property type="entry name" value="Sec7_dom_sf"/>
</dbReference>
<feature type="region of interest" description="Disordered" evidence="2">
    <location>
        <begin position="123"/>
        <end position="209"/>
    </location>
</feature>
<organism evidence="5 6">
    <name type="scientific">Rhizophagus irregularis</name>
    <dbReference type="NCBI Taxonomy" id="588596"/>
    <lineage>
        <taxon>Eukaryota</taxon>
        <taxon>Fungi</taxon>
        <taxon>Fungi incertae sedis</taxon>
        <taxon>Mucoromycota</taxon>
        <taxon>Glomeromycotina</taxon>
        <taxon>Glomeromycetes</taxon>
        <taxon>Glomerales</taxon>
        <taxon>Glomeraceae</taxon>
        <taxon>Rhizophagus</taxon>
    </lineage>
</organism>
<dbReference type="PROSITE" id="PS50003">
    <property type="entry name" value="PH_DOMAIN"/>
    <property type="match status" value="1"/>
</dbReference>
<dbReference type="FunFam" id="1.10.1000.11:FF:000002">
    <property type="entry name" value="Cytohesin 1"/>
    <property type="match status" value="1"/>
</dbReference>
<dbReference type="PANTHER" id="PTHR10663">
    <property type="entry name" value="GUANYL-NUCLEOTIDE EXCHANGE FACTOR"/>
    <property type="match status" value="1"/>
</dbReference>
<dbReference type="GO" id="GO:0032012">
    <property type="term" value="P:regulation of ARF protein signal transduction"/>
    <property type="evidence" value="ECO:0007669"/>
    <property type="project" value="InterPro"/>
</dbReference>
<feature type="compositionally biased region" description="Low complexity" evidence="2">
    <location>
        <begin position="162"/>
        <end position="173"/>
    </location>
</feature>
<dbReference type="EMBL" id="LLXI01000088">
    <property type="protein sequence ID" value="PKY40072.1"/>
    <property type="molecule type" value="Genomic_DNA"/>
</dbReference>
<evidence type="ECO:0000259" key="4">
    <source>
        <dbReference type="PROSITE" id="PS50190"/>
    </source>
</evidence>
<name>A0A2I1G0B1_9GLOM</name>
<dbReference type="SMART" id="SM00233">
    <property type="entry name" value="PH"/>
    <property type="match status" value="1"/>
</dbReference>
<evidence type="ECO:0000259" key="3">
    <source>
        <dbReference type="PROSITE" id="PS50003"/>
    </source>
</evidence>
<dbReference type="Gene3D" id="1.10.1000.11">
    <property type="entry name" value="Arf Nucleotide-binding Site Opener,domain 2"/>
    <property type="match status" value="1"/>
</dbReference>
<feature type="compositionally biased region" description="Polar residues" evidence="2">
    <location>
        <begin position="140"/>
        <end position="161"/>
    </location>
</feature>
<reference evidence="5 6" key="1">
    <citation type="submission" date="2015-10" db="EMBL/GenBank/DDBJ databases">
        <title>Genome analyses suggest a sexual origin of heterokaryosis in a supposedly ancient asexual fungus.</title>
        <authorList>
            <person name="Ropars J."/>
            <person name="Sedzielewska K."/>
            <person name="Noel J."/>
            <person name="Charron P."/>
            <person name="Farinelli L."/>
            <person name="Marton T."/>
            <person name="Kruger M."/>
            <person name="Pelin A."/>
            <person name="Brachmann A."/>
            <person name="Corradi N."/>
        </authorList>
    </citation>
    <scope>NUCLEOTIDE SEQUENCE [LARGE SCALE GENOMIC DNA]</scope>
    <source>
        <strain evidence="5 6">A4</strain>
    </source>
</reference>
<dbReference type="AlphaFoldDB" id="A0A2I1G0B1"/>
<dbReference type="InterPro" id="IPR011993">
    <property type="entry name" value="PH-like_dom_sf"/>
</dbReference>
<accession>A0A2I1G0B1</accession>
<feature type="compositionally biased region" description="Basic and acidic residues" evidence="2">
    <location>
        <begin position="841"/>
        <end position="856"/>
    </location>
</feature>
<dbReference type="CDD" id="cd00171">
    <property type="entry name" value="Sec7"/>
    <property type="match status" value="1"/>
</dbReference>
<dbReference type="InterPro" id="IPR001849">
    <property type="entry name" value="PH_domain"/>
</dbReference>
<dbReference type="Pfam" id="PF01369">
    <property type="entry name" value="Sec7"/>
    <property type="match status" value="1"/>
</dbReference>
<feature type="region of interest" description="Disordered" evidence="2">
    <location>
        <begin position="841"/>
        <end position="896"/>
    </location>
</feature>
<dbReference type="VEuPathDB" id="FungiDB:FUN_021320"/>
<keyword evidence="1" id="KW-0175">Coiled coil</keyword>
<feature type="compositionally biased region" description="Low complexity" evidence="2">
    <location>
        <begin position="60"/>
        <end position="75"/>
    </location>
</feature>
<dbReference type="Gene3D" id="2.30.29.30">
    <property type="entry name" value="Pleckstrin-homology domain (PH domain)/Phosphotyrosine-binding domain (PTB)"/>
    <property type="match status" value="1"/>
</dbReference>
<feature type="region of interest" description="Disordered" evidence="2">
    <location>
        <begin position="937"/>
        <end position="982"/>
    </location>
</feature>
<dbReference type="PROSITE" id="PS50190">
    <property type="entry name" value="SEC7"/>
    <property type="match status" value="1"/>
</dbReference>